<dbReference type="GO" id="GO:0007165">
    <property type="term" value="P:signal transduction"/>
    <property type="evidence" value="ECO:0007669"/>
    <property type="project" value="TreeGrafter"/>
</dbReference>
<evidence type="ECO:0000256" key="15">
    <source>
        <dbReference type="ARBA" id="ARBA00023289"/>
    </source>
</evidence>
<dbReference type="Proteomes" id="UP001239994">
    <property type="component" value="Unassembled WGS sequence"/>
</dbReference>
<dbReference type="CDD" id="cd04143">
    <property type="entry name" value="Rhes_like"/>
    <property type="match status" value="1"/>
</dbReference>
<keyword evidence="15" id="KW-0636">Prenylation</keyword>
<dbReference type="Gene3D" id="3.40.50.300">
    <property type="entry name" value="P-loop containing nucleotide triphosphate hydrolases"/>
    <property type="match status" value="1"/>
</dbReference>
<dbReference type="PANTHER" id="PTHR46149:SF5">
    <property type="entry name" value="DEXAMETHASONE-INDUCED RAS-RELATED PROTEIN 1"/>
    <property type="match status" value="1"/>
</dbReference>
<evidence type="ECO:0000313" key="21">
    <source>
        <dbReference type="Proteomes" id="UP001239994"/>
    </source>
</evidence>
<dbReference type="InterPro" id="IPR007318">
    <property type="entry name" value="Phopholipid_MeTrfase"/>
</dbReference>
<dbReference type="PRINTS" id="PR00449">
    <property type="entry name" value="RASTRNSFRMNG"/>
</dbReference>
<dbReference type="InterPro" id="IPR015095">
    <property type="entry name" value="AlkB_hom8_N"/>
</dbReference>
<feature type="transmembrane region" description="Helical" evidence="18">
    <location>
        <begin position="139"/>
        <end position="160"/>
    </location>
</feature>
<keyword evidence="21" id="KW-1185">Reference proteome</keyword>
<keyword evidence="13" id="KW-1208">Phospholipid metabolism</keyword>
<evidence type="ECO:0000256" key="14">
    <source>
        <dbReference type="ARBA" id="ARBA00023288"/>
    </source>
</evidence>
<dbReference type="SMART" id="SM00175">
    <property type="entry name" value="RAB"/>
    <property type="match status" value="1"/>
</dbReference>
<dbReference type="AlphaFoldDB" id="A0AAD8Z9C0"/>
<dbReference type="InterPro" id="IPR001806">
    <property type="entry name" value="Small_GTPase"/>
</dbReference>
<proteinExistence type="inferred from homology"/>
<organism evidence="20 21">
    <name type="scientific">Electrophorus voltai</name>
    <dbReference type="NCBI Taxonomy" id="2609070"/>
    <lineage>
        <taxon>Eukaryota</taxon>
        <taxon>Metazoa</taxon>
        <taxon>Chordata</taxon>
        <taxon>Craniata</taxon>
        <taxon>Vertebrata</taxon>
        <taxon>Euteleostomi</taxon>
        <taxon>Actinopterygii</taxon>
        <taxon>Neopterygii</taxon>
        <taxon>Teleostei</taxon>
        <taxon>Ostariophysi</taxon>
        <taxon>Gymnotiformes</taxon>
        <taxon>Gymnotoidei</taxon>
        <taxon>Gymnotidae</taxon>
        <taxon>Electrophorus</taxon>
    </lineage>
</organism>
<comment type="subcellular location">
    <subcellularLocation>
        <location evidence="2">Cell membrane</location>
        <topology evidence="2">Lipid-anchor</topology>
    </subcellularLocation>
    <subcellularLocation>
        <location evidence="1">Endomembrane system</location>
        <topology evidence="1">Multi-pass membrane protein</topology>
    </subcellularLocation>
</comment>
<dbReference type="PROSITE" id="PS50878">
    <property type="entry name" value="RT_POL"/>
    <property type="match status" value="1"/>
</dbReference>
<evidence type="ECO:0000256" key="5">
    <source>
        <dbReference type="ARBA" id="ARBA00022516"/>
    </source>
</evidence>
<feature type="transmembrane region" description="Helical" evidence="18">
    <location>
        <begin position="20"/>
        <end position="45"/>
    </location>
</feature>
<evidence type="ECO:0000256" key="10">
    <source>
        <dbReference type="ARBA" id="ARBA00023134"/>
    </source>
</evidence>
<dbReference type="InterPro" id="IPR052236">
    <property type="entry name" value="Small_GTPase_RasD"/>
</dbReference>
<dbReference type="PANTHER" id="PTHR46149">
    <property type="entry name" value="MIP08469P"/>
    <property type="match status" value="1"/>
</dbReference>
<evidence type="ECO:0000256" key="16">
    <source>
        <dbReference type="ARBA" id="ARBA00038061"/>
    </source>
</evidence>
<dbReference type="Pfam" id="PF00071">
    <property type="entry name" value="Ras"/>
    <property type="match status" value="1"/>
</dbReference>
<keyword evidence="8 18" id="KW-1133">Transmembrane helix</keyword>
<comment type="caution">
    <text evidence="20">The sequence shown here is derived from an EMBL/GenBank/DDBJ whole genome shotgun (WGS) entry which is preliminary data.</text>
</comment>
<feature type="transmembrane region" description="Helical" evidence="18">
    <location>
        <begin position="99"/>
        <end position="119"/>
    </location>
</feature>
<dbReference type="SMART" id="SM00176">
    <property type="entry name" value="RAN"/>
    <property type="match status" value="1"/>
</dbReference>
<dbReference type="GO" id="GO:0008654">
    <property type="term" value="P:phospholipid biosynthetic process"/>
    <property type="evidence" value="ECO:0007669"/>
    <property type="project" value="UniProtKB-KW"/>
</dbReference>
<dbReference type="NCBIfam" id="TIGR00231">
    <property type="entry name" value="small_GTP"/>
    <property type="match status" value="1"/>
</dbReference>
<dbReference type="SUPFAM" id="SSF52540">
    <property type="entry name" value="P-loop containing nucleoside triphosphate hydrolases"/>
    <property type="match status" value="1"/>
</dbReference>
<dbReference type="GO" id="GO:0012505">
    <property type="term" value="C:endomembrane system"/>
    <property type="evidence" value="ECO:0007669"/>
    <property type="project" value="UniProtKB-SubCell"/>
</dbReference>
<feature type="region of interest" description="Disordered" evidence="17">
    <location>
        <begin position="631"/>
        <end position="657"/>
    </location>
</feature>
<keyword evidence="9" id="KW-0443">Lipid metabolism</keyword>
<dbReference type="GO" id="GO:0005886">
    <property type="term" value="C:plasma membrane"/>
    <property type="evidence" value="ECO:0007669"/>
    <property type="project" value="UniProtKB-SubCell"/>
</dbReference>
<evidence type="ECO:0000256" key="6">
    <source>
        <dbReference type="ARBA" id="ARBA00022692"/>
    </source>
</evidence>
<dbReference type="SMART" id="SM00173">
    <property type="entry name" value="RAS"/>
    <property type="match status" value="1"/>
</dbReference>
<dbReference type="SMART" id="SM00174">
    <property type="entry name" value="RHO"/>
    <property type="match status" value="1"/>
</dbReference>
<keyword evidence="6 18" id="KW-0812">Transmembrane</keyword>
<keyword evidence="7" id="KW-0547">Nucleotide-binding</keyword>
<gene>
    <name evidence="20" type="ORF">P4O66_001537</name>
</gene>
<evidence type="ECO:0000256" key="4">
    <source>
        <dbReference type="ARBA" id="ARBA00022481"/>
    </source>
</evidence>
<dbReference type="Pfam" id="PF00078">
    <property type="entry name" value="RVT_1"/>
    <property type="match status" value="1"/>
</dbReference>
<dbReference type="Pfam" id="PF09004">
    <property type="entry name" value="ALKBH8_N"/>
    <property type="match status" value="1"/>
</dbReference>
<evidence type="ECO:0000256" key="1">
    <source>
        <dbReference type="ARBA" id="ARBA00004127"/>
    </source>
</evidence>
<dbReference type="PROSITE" id="PS51421">
    <property type="entry name" value="RAS"/>
    <property type="match status" value="1"/>
</dbReference>
<dbReference type="InterPro" id="IPR027417">
    <property type="entry name" value="P-loop_NTPase"/>
</dbReference>
<keyword evidence="4" id="KW-0488">Methylation</keyword>
<dbReference type="EMBL" id="JAROKS010000017">
    <property type="protein sequence ID" value="KAK1793811.1"/>
    <property type="molecule type" value="Genomic_DNA"/>
</dbReference>
<evidence type="ECO:0000256" key="3">
    <source>
        <dbReference type="ARBA" id="ARBA00022475"/>
    </source>
</evidence>
<dbReference type="GO" id="GO:0008168">
    <property type="term" value="F:methyltransferase activity"/>
    <property type="evidence" value="ECO:0007669"/>
    <property type="project" value="InterPro"/>
</dbReference>
<keyword evidence="10" id="KW-0342">GTP-binding</keyword>
<evidence type="ECO:0000256" key="9">
    <source>
        <dbReference type="ARBA" id="ARBA00023098"/>
    </source>
</evidence>
<evidence type="ECO:0000256" key="13">
    <source>
        <dbReference type="ARBA" id="ARBA00023264"/>
    </source>
</evidence>
<keyword evidence="5" id="KW-0444">Lipid biosynthesis</keyword>
<evidence type="ECO:0000256" key="11">
    <source>
        <dbReference type="ARBA" id="ARBA00023136"/>
    </source>
</evidence>
<dbReference type="Pfam" id="PF04191">
    <property type="entry name" value="PEMT"/>
    <property type="match status" value="1"/>
</dbReference>
<dbReference type="GO" id="GO:0005525">
    <property type="term" value="F:GTP binding"/>
    <property type="evidence" value="ECO:0007669"/>
    <property type="project" value="UniProtKB-KW"/>
</dbReference>
<evidence type="ECO:0000256" key="2">
    <source>
        <dbReference type="ARBA" id="ARBA00004193"/>
    </source>
</evidence>
<dbReference type="SUPFAM" id="SSF56672">
    <property type="entry name" value="DNA/RNA polymerases"/>
    <property type="match status" value="1"/>
</dbReference>
<dbReference type="InterPro" id="IPR005225">
    <property type="entry name" value="Small_GTP-bd"/>
</dbReference>
<dbReference type="InterPro" id="IPR000477">
    <property type="entry name" value="RT_dom"/>
</dbReference>
<keyword evidence="3" id="KW-1003">Cell membrane</keyword>
<dbReference type="PROSITE" id="PS51419">
    <property type="entry name" value="RAB"/>
    <property type="match status" value="1"/>
</dbReference>
<evidence type="ECO:0000256" key="7">
    <source>
        <dbReference type="ARBA" id="ARBA00022741"/>
    </source>
</evidence>
<evidence type="ECO:0000256" key="17">
    <source>
        <dbReference type="SAM" id="MobiDB-lite"/>
    </source>
</evidence>
<comment type="similarity">
    <text evidence="16">Belongs to the small GTPase superfamily. RasD family.</text>
</comment>
<dbReference type="GO" id="GO:0016706">
    <property type="term" value="F:2-oxoglutarate-dependent dioxygenase activity"/>
    <property type="evidence" value="ECO:0007669"/>
    <property type="project" value="InterPro"/>
</dbReference>
<evidence type="ECO:0000313" key="20">
    <source>
        <dbReference type="EMBL" id="KAK1793811.1"/>
    </source>
</evidence>
<evidence type="ECO:0000256" key="8">
    <source>
        <dbReference type="ARBA" id="ARBA00022989"/>
    </source>
</evidence>
<dbReference type="GO" id="GO:0003924">
    <property type="term" value="F:GTPase activity"/>
    <property type="evidence" value="ECO:0007669"/>
    <property type="project" value="InterPro"/>
</dbReference>
<dbReference type="GO" id="GO:0031681">
    <property type="term" value="F:G-protein beta-subunit binding"/>
    <property type="evidence" value="ECO:0007669"/>
    <property type="project" value="TreeGrafter"/>
</dbReference>
<feature type="domain" description="Reverse transcriptase" evidence="19">
    <location>
        <begin position="218"/>
        <end position="514"/>
    </location>
</feature>
<dbReference type="FunFam" id="3.40.50.300:FF:000475">
    <property type="entry name" value="GTP-binding protein Rhes"/>
    <property type="match status" value="1"/>
</dbReference>
<evidence type="ECO:0000259" key="19">
    <source>
        <dbReference type="PROSITE" id="PS50878"/>
    </source>
</evidence>
<reference evidence="20" key="1">
    <citation type="submission" date="2023-03" db="EMBL/GenBank/DDBJ databases">
        <title>Electrophorus voltai genome.</title>
        <authorList>
            <person name="Bian C."/>
        </authorList>
    </citation>
    <scope>NUCLEOTIDE SEQUENCE</scope>
    <source>
        <strain evidence="20">CB-2022</strain>
        <tissue evidence="20">Muscle</tissue>
    </source>
</reference>
<keyword evidence="12" id="KW-0594">Phospholipid biosynthesis</keyword>
<evidence type="ECO:0000256" key="12">
    <source>
        <dbReference type="ARBA" id="ARBA00023209"/>
    </source>
</evidence>
<name>A0AAD8Z9C0_9TELE</name>
<accession>A0AAD8Z9C0</accession>
<dbReference type="InterPro" id="IPR043502">
    <property type="entry name" value="DNA/RNA_pol_sf"/>
</dbReference>
<keyword evidence="11 18" id="KW-0472">Membrane</keyword>
<sequence>MKGQPRLELLDGVHMYYVGASLMAVGSLLVVASFLALGFTGTFLVRQGAVVSDSMLCTSWLLRLIDVWDYFGILMEEKVTDFPFNVMDNPMYWGSTANYLGLALIFLFIITALTCHGHTELVFNAKNFDDCPSLFWKNASPVGVLLTAVVALSYRVAIAYEGMVILGSTKVGKSSIVSRFLNGRFDDQYTPTIEDFHRKLYSIRGDVYQLDILDTSGNHPFPAMRRLSILTGDVFVLVFSVDNRESFQEVQRLKRQIYETKSCLKNKTKENIDVPLVICGNKGDREFYREVQREEIEQLVAGDEQCAYFEISAKRNTNVDLMFQRLFTMAKLPNEMSPDLHRKVSVQYCDMLHRKSFKNKKLKDGDAYGIVAPFARRPSVHSDLIPQSVRVGNCASSTLTLSTGAPQGCVLSPLLYSLYTYDCTAISSSTIIVKFADDTVVMGLISDNDERAYLEEIKHLENWCQENNLLLNVSKTKELIVDCSKKQERHYQPLRISGTTVERVDSFRYLGVHISQDLSWSRHTNSLAKKARQRLYHLRRLRDFRLPSKVLRNFYTCTIESILTGNITVWFGNSTKQDRQALQRVVHSAERITHTELPDLQIIYYKRCQTKARKIVKDLTHPNNRLFSLLSGDGVKHPPTGQASSSDLEQSLELDVS</sequence>
<protein>
    <recommendedName>
        <fullName evidence="19">Reverse transcriptase domain-containing protein</fullName>
    </recommendedName>
</protein>
<evidence type="ECO:0000256" key="18">
    <source>
        <dbReference type="SAM" id="Phobius"/>
    </source>
</evidence>
<keyword evidence="14" id="KW-0449">Lipoprotein</keyword>